<keyword evidence="1 2" id="KW-0238">DNA-binding</keyword>
<evidence type="ECO:0000313" key="5">
    <source>
        <dbReference type="Proteomes" id="UP001185755"/>
    </source>
</evidence>
<keyword evidence="5" id="KW-1185">Reference proteome</keyword>
<dbReference type="InterPro" id="IPR009057">
    <property type="entry name" value="Homeodomain-like_sf"/>
</dbReference>
<feature type="DNA-binding region" description="H-T-H motif" evidence="2">
    <location>
        <begin position="253"/>
        <end position="272"/>
    </location>
</feature>
<evidence type="ECO:0000313" key="4">
    <source>
        <dbReference type="EMBL" id="MDV6260604.1"/>
    </source>
</evidence>
<accession>A0ABU4B8X7</accession>
<evidence type="ECO:0000256" key="1">
    <source>
        <dbReference type="ARBA" id="ARBA00023125"/>
    </source>
</evidence>
<dbReference type="PROSITE" id="PS50977">
    <property type="entry name" value="HTH_TETR_2"/>
    <property type="match status" value="1"/>
</dbReference>
<sequence>MNSRPTAREQFLQSGYRLLGELDTTDLARSLSISDVVEGTGLSHQTFHNTYPGNSRSGGSGGKEAFVADLLDNLTVNYSGTVVPADPATGWRDVAAPASALFDDLTSGLMRRRLIAALFAGDHEGARKAVTAEFERLDNDFRTVVGQAIQAQGGSVRRPLSLTSLSTILTALLDGLAVRDMLAPGSVAESDVTEAATSILRWAIDPLHTDRSSPDPDEEDSLELADTLRPDLEGDVIAATEVLFLDHGYFQVTLADIAAAARIRVDDLRRLFPSKVDIIVAALKPEFDRIFRLRRADERLGIEPAIALQRTLIAVGDFVIANRAMSGGMLLALSFEQFQQPSTITTVMENLFLPSAVVPILERGRAAGVFSEEASVLEVAVMLTNNVLFRCLTRPTETSAQVAAGVLRVLMPGVATRSE</sequence>
<protein>
    <recommendedName>
        <fullName evidence="3">HTH tetR-type domain-containing protein</fullName>
    </recommendedName>
</protein>
<evidence type="ECO:0000259" key="3">
    <source>
        <dbReference type="PROSITE" id="PS50977"/>
    </source>
</evidence>
<dbReference type="SUPFAM" id="SSF46689">
    <property type="entry name" value="Homeodomain-like"/>
    <property type="match status" value="1"/>
</dbReference>
<comment type="caution">
    <text evidence="4">The sequence shown here is derived from an EMBL/GenBank/DDBJ whole genome shotgun (WGS) entry which is preliminary data.</text>
</comment>
<feature type="domain" description="HTH tetR-type" evidence="3">
    <location>
        <begin position="230"/>
        <end position="290"/>
    </location>
</feature>
<dbReference type="RefSeq" id="WP_317563384.1">
    <property type="nucleotide sequence ID" value="NZ_JAWLJX010000001.1"/>
</dbReference>
<dbReference type="InterPro" id="IPR001647">
    <property type="entry name" value="HTH_TetR"/>
</dbReference>
<dbReference type="Gene3D" id="1.10.357.10">
    <property type="entry name" value="Tetracycline Repressor, domain 2"/>
    <property type="match status" value="2"/>
</dbReference>
<name>A0ABU4B8X7_9NOCA</name>
<reference evidence="4 5" key="1">
    <citation type="submission" date="2023-10" db="EMBL/GenBank/DDBJ databases">
        <title>Development of a sustainable strategy for remediation of hydrocarbon-contaminated territories based on the waste exchange concept.</title>
        <authorList>
            <person name="Krivoruchko A."/>
        </authorList>
    </citation>
    <scope>NUCLEOTIDE SEQUENCE [LARGE SCALE GENOMIC DNA]</scope>
    <source>
        <strain evidence="4 5">IEGM 1323</strain>
    </source>
</reference>
<gene>
    <name evidence="4" type="ORF">R3P96_04555</name>
</gene>
<organism evidence="4 5">
    <name type="scientific">Rhodococcoides yunnanense</name>
    <dbReference type="NCBI Taxonomy" id="278209"/>
    <lineage>
        <taxon>Bacteria</taxon>
        <taxon>Bacillati</taxon>
        <taxon>Actinomycetota</taxon>
        <taxon>Actinomycetes</taxon>
        <taxon>Mycobacteriales</taxon>
        <taxon>Nocardiaceae</taxon>
        <taxon>Rhodococcoides</taxon>
    </lineage>
</organism>
<evidence type="ECO:0000256" key="2">
    <source>
        <dbReference type="PROSITE-ProRule" id="PRU00335"/>
    </source>
</evidence>
<proteinExistence type="predicted"/>
<dbReference type="EMBL" id="JAWLJX010000001">
    <property type="protein sequence ID" value="MDV6260604.1"/>
    <property type="molecule type" value="Genomic_DNA"/>
</dbReference>
<dbReference type="Proteomes" id="UP001185755">
    <property type="component" value="Unassembled WGS sequence"/>
</dbReference>